<evidence type="ECO:0000313" key="2">
    <source>
        <dbReference type="EMBL" id="GFA81514.1"/>
    </source>
</evidence>
<gene>
    <name evidence="2" type="ORF">Tci_653486</name>
</gene>
<accession>A0A699KAW3</accession>
<protein>
    <submittedName>
        <fullName evidence="2">Uncharacterized protein</fullName>
    </submittedName>
</protein>
<reference evidence="2" key="1">
    <citation type="journal article" date="2019" name="Sci. Rep.">
        <title>Draft genome of Tanacetum cinerariifolium, the natural source of mosquito coil.</title>
        <authorList>
            <person name="Yamashiro T."/>
            <person name="Shiraishi A."/>
            <person name="Satake H."/>
            <person name="Nakayama K."/>
        </authorList>
    </citation>
    <scope>NUCLEOTIDE SEQUENCE</scope>
</reference>
<sequence>MEEILLQEEQKLEAYQTEQDEFGQEALRYNLEEKARYKRGDEQRLKEQLAEQEWERKMDYFHPYNWTQEEESFDHEPYNMNLITVDANVHTQESVAANMSDRGEIGFRLGDFKDDKNYKSNKELQIPSEEPIATITPSADKGK</sequence>
<name>A0A699KAW3_TANCI</name>
<dbReference type="EMBL" id="BKCJ010493220">
    <property type="protein sequence ID" value="GFA81514.1"/>
    <property type="molecule type" value="Genomic_DNA"/>
</dbReference>
<proteinExistence type="predicted"/>
<feature type="region of interest" description="Disordered" evidence="1">
    <location>
        <begin position="121"/>
        <end position="143"/>
    </location>
</feature>
<dbReference type="AlphaFoldDB" id="A0A699KAW3"/>
<organism evidence="2">
    <name type="scientific">Tanacetum cinerariifolium</name>
    <name type="common">Dalmatian daisy</name>
    <name type="synonym">Chrysanthemum cinerariifolium</name>
    <dbReference type="NCBI Taxonomy" id="118510"/>
    <lineage>
        <taxon>Eukaryota</taxon>
        <taxon>Viridiplantae</taxon>
        <taxon>Streptophyta</taxon>
        <taxon>Embryophyta</taxon>
        <taxon>Tracheophyta</taxon>
        <taxon>Spermatophyta</taxon>
        <taxon>Magnoliopsida</taxon>
        <taxon>eudicotyledons</taxon>
        <taxon>Gunneridae</taxon>
        <taxon>Pentapetalae</taxon>
        <taxon>asterids</taxon>
        <taxon>campanulids</taxon>
        <taxon>Asterales</taxon>
        <taxon>Asteraceae</taxon>
        <taxon>Asteroideae</taxon>
        <taxon>Anthemideae</taxon>
        <taxon>Anthemidinae</taxon>
        <taxon>Tanacetum</taxon>
    </lineage>
</organism>
<evidence type="ECO:0000256" key="1">
    <source>
        <dbReference type="SAM" id="MobiDB-lite"/>
    </source>
</evidence>
<comment type="caution">
    <text evidence="2">The sequence shown here is derived from an EMBL/GenBank/DDBJ whole genome shotgun (WGS) entry which is preliminary data.</text>
</comment>